<dbReference type="AlphaFoldDB" id="A0A2U2BHI3"/>
<evidence type="ECO:0000313" key="2">
    <source>
        <dbReference type="Proteomes" id="UP000245216"/>
    </source>
</evidence>
<reference evidence="1 2" key="1">
    <citation type="submission" date="2018-05" db="EMBL/GenBank/DDBJ databases">
        <title>Genome Sequence of an Efficient Indole-Degrading Bacterium, Alcaligenes sp.YBY.</title>
        <authorList>
            <person name="Yang B."/>
        </authorList>
    </citation>
    <scope>NUCLEOTIDE SEQUENCE [LARGE SCALE GENOMIC DNA]</scope>
    <source>
        <strain evidence="1 2">YBY</strain>
    </source>
</reference>
<protein>
    <submittedName>
        <fullName evidence="1">Uncharacterized protein</fullName>
    </submittedName>
</protein>
<dbReference type="RefSeq" id="WP_109089680.1">
    <property type="nucleotide sequence ID" value="NZ_QEXO01000004.1"/>
</dbReference>
<comment type="caution">
    <text evidence="1">The sequence shown here is derived from an EMBL/GenBank/DDBJ whole genome shotgun (WGS) entry which is preliminary data.</text>
</comment>
<gene>
    <name evidence="1" type="ORF">DF183_16755</name>
</gene>
<name>A0A2U2BHI3_ALCFA</name>
<sequence length="68" mass="7808">METKNQTPDTTGMDEEIDFERLELLGRATELARQMFEYPTEAHVEGVLDRLQWNEFHGLGEDGASTLH</sequence>
<reference evidence="1 2" key="2">
    <citation type="submission" date="2018-05" db="EMBL/GenBank/DDBJ databases">
        <authorList>
            <person name="Lanie J.A."/>
            <person name="Ng W.-L."/>
            <person name="Kazmierczak K.M."/>
            <person name="Andrzejewski T.M."/>
            <person name="Davidsen T.M."/>
            <person name="Wayne K.J."/>
            <person name="Tettelin H."/>
            <person name="Glass J.I."/>
            <person name="Rusch D."/>
            <person name="Podicherti R."/>
            <person name="Tsui H.-C.T."/>
            <person name="Winkler M.E."/>
        </authorList>
    </citation>
    <scope>NUCLEOTIDE SEQUENCE [LARGE SCALE GENOMIC DNA]</scope>
    <source>
        <strain evidence="1 2">YBY</strain>
    </source>
</reference>
<organism evidence="1 2">
    <name type="scientific">Alcaligenes faecalis</name>
    <dbReference type="NCBI Taxonomy" id="511"/>
    <lineage>
        <taxon>Bacteria</taxon>
        <taxon>Pseudomonadati</taxon>
        <taxon>Pseudomonadota</taxon>
        <taxon>Betaproteobacteria</taxon>
        <taxon>Burkholderiales</taxon>
        <taxon>Alcaligenaceae</taxon>
        <taxon>Alcaligenes</taxon>
    </lineage>
</organism>
<dbReference type="EMBL" id="QEXO01000004">
    <property type="protein sequence ID" value="PWE13452.1"/>
    <property type="molecule type" value="Genomic_DNA"/>
</dbReference>
<accession>A0A2U2BHI3</accession>
<evidence type="ECO:0000313" key="1">
    <source>
        <dbReference type="EMBL" id="PWE13452.1"/>
    </source>
</evidence>
<dbReference type="Proteomes" id="UP000245216">
    <property type="component" value="Unassembled WGS sequence"/>
</dbReference>
<proteinExistence type="predicted"/>